<dbReference type="PROSITE" id="PS50850">
    <property type="entry name" value="MFS"/>
    <property type="match status" value="1"/>
</dbReference>
<dbReference type="InterPro" id="IPR036259">
    <property type="entry name" value="MFS_trans_sf"/>
</dbReference>
<dbReference type="InterPro" id="IPR011701">
    <property type="entry name" value="MFS"/>
</dbReference>
<dbReference type="EMBL" id="CP063845">
    <property type="protein sequence ID" value="UFP95959.1"/>
    <property type="molecule type" value="Genomic_DNA"/>
</dbReference>
<feature type="transmembrane region" description="Helical" evidence="5">
    <location>
        <begin position="248"/>
        <end position="268"/>
    </location>
</feature>
<evidence type="ECO:0000256" key="5">
    <source>
        <dbReference type="SAM" id="Phobius"/>
    </source>
</evidence>
<keyword evidence="3 5" id="KW-1133">Transmembrane helix</keyword>
<dbReference type="CDD" id="cd17370">
    <property type="entry name" value="MFS_MJ1317_like"/>
    <property type="match status" value="1"/>
</dbReference>
<feature type="transmembrane region" description="Helical" evidence="5">
    <location>
        <begin position="168"/>
        <end position="188"/>
    </location>
</feature>
<gene>
    <name evidence="7" type="ORF">ISF26_07000</name>
</gene>
<keyword evidence="8" id="KW-1185">Reference proteome</keyword>
<evidence type="ECO:0000256" key="4">
    <source>
        <dbReference type="ARBA" id="ARBA00023136"/>
    </source>
</evidence>
<feature type="transmembrane region" description="Helical" evidence="5">
    <location>
        <begin position="209"/>
        <end position="228"/>
    </location>
</feature>
<organism evidence="7 8">
    <name type="scientific">Gloeobacter morelensis MG652769</name>
    <dbReference type="NCBI Taxonomy" id="2781736"/>
    <lineage>
        <taxon>Bacteria</taxon>
        <taxon>Bacillati</taxon>
        <taxon>Cyanobacteriota</taxon>
        <taxon>Cyanophyceae</taxon>
        <taxon>Gloeobacterales</taxon>
        <taxon>Gloeobacteraceae</taxon>
        <taxon>Gloeobacter</taxon>
        <taxon>Gloeobacter morelensis</taxon>
    </lineage>
</organism>
<proteinExistence type="predicted"/>
<sequence>MKLPQSVPRPIWILGFVSLLTDSSSEMIHALLPLFLVAELGASVLVLGMIEGIAEATASLVKVFSGALSDYLGQRKNLAVAGYALSAAAKPLFALATSPIWVLVARFADRLGKGVRGAPRDALMADLTPPSLRGAAFGLRQSLDTVGACIGPLVAAVLMAASGDNFRLVFLVALVPGFAAVALLAFGVREPQRPAVASRLNRPLRWADLGALGRPYWLLVLAALLFSLGNSSDAFLLLRSQQLGVAAALLPLLLLVMNVVYALSAYPAGVLSDRIGRPGLLAAGWLLYALVYLGFAFAALPWQVWGLFALYGLYLGITQGILSALIADCVPAHLRGTAFGFFHLATGVALLPASLLAGALWQGLGSAAPFVVGGGCALAATLLLVLSGIVRVRN</sequence>
<dbReference type="Gene3D" id="1.20.1250.20">
    <property type="entry name" value="MFS general substrate transporter like domains"/>
    <property type="match status" value="2"/>
</dbReference>
<dbReference type="RefSeq" id="WP_230843197.1">
    <property type="nucleotide sequence ID" value="NZ_CP063845.1"/>
</dbReference>
<reference evidence="7 8" key="1">
    <citation type="journal article" date="2021" name="Genome Biol. Evol.">
        <title>Complete Genome Sequencing of a Novel Gloeobacter Species from a Waterfall Cave in Mexico.</title>
        <authorList>
            <person name="Saw J.H."/>
            <person name="Cardona T."/>
            <person name="Montejano G."/>
        </authorList>
    </citation>
    <scope>NUCLEOTIDE SEQUENCE [LARGE SCALE GENOMIC DNA]</scope>
    <source>
        <strain evidence="7">MG652769</strain>
    </source>
</reference>
<keyword evidence="4 5" id="KW-0472">Membrane</keyword>
<keyword evidence="2 5" id="KW-0812">Transmembrane</keyword>
<accession>A0ABY3PQS2</accession>
<dbReference type="PANTHER" id="PTHR23518:SF2">
    <property type="entry name" value="MAJOR FACILITATOR SUPERFAMILY TRANSPORTER"/>
    <property type="match status" value="1"/>
</dbReference>
<evidence type="ECO:0000313" key="7">
    <source>
        <dbReference type="EMBL" id="UFP95959.1"/>
    </source>
</evidence>
<evidence type="ECO:0000256" key="3">
    <source>
        <dbReference type="ARBA" id="ARBA00022989"/>
    </source>
</evidence>
<dbReference type="Proteomes" id="UP001054846">
    <property type="component" value="Chromosome"/>
</dbReference>
<feature type="domain" description="Major facilitator superfamily (MFS) profile" evidence="6">
    <location>
        <begin position="10"/>
        <end position="391"/>
    </location>
</feature>
<feature type="transmembrane region" description="Helical" evidence="5">
    <location>
        <begin position="308"/>
        <end position="327"/>
    </location>
</feature>
<dbReference type="SUPFAM" id="SSF103473">
    <property type="entry name" value="MFS general substrate transporter"/>
    <property type="match status" value="1"/>
</dbReference>
<feature type="transmembrane region" description="Helical" evidence="5">
    <location>
        <begin position="280"/>
        <end position="302"/>
    </location>
</feature>
<dbReference type="Pfam" id="PF07690">
    <property type="entry name" value="MFS_1"/>
    <property type="match status" value="1"/>
</dbReference>
<evidence type="ECO:0000259" key="6">
    <source>
        <dbReference type="PROSITE" id="PS50850"/>
    </source>
</evidence>
<feature type="transmembrane region" description="Helical" evidence="5">
    <location>
        <begin position="27"/>
        <end position="50"/>
    </location>
</feature>
<feature type="transmembrane region" description="Helical" evidence="5">
    <location>
        <begin position="367"/>
        <end position="390"/>
    </location>
</feature>
<evidence type="ECO:0000313" key="8">
    <source>
        <dbReference type="Proteomes" id="UP001054846"/>
    </source>
</evidence>
<dbReference type="PANTHER" id="PTHR23518">
    <property type="entry name" value="C-METHYLTRANSFERASE"/>
    <property type="match status" value="1"/>
</dbReference>
<dbReference type="InterPro" id="IPR020846">
    <property type="entry name" value="MFS_dom"/>
</dbReference>
<feature type="transmembrane region" description="Helical" evidence="5">
    <location>
        <begin position="339"/>
        <end position="361"/>
    </location>
</feature>
<evidence type="ECO:0000256" key="1">
    <source>
        <dbReference type="ARBA" id="ARBA00004651"/>
    </source>
</evidence>
<protein>
    <submittedName>
        <fullName evidence="7">MFS transporter</fullName>
    </submittedName>
</protein>
<name>A0ABY3PQS2_9CYAN</name>
<evidence type="ECO:0000256" key="2">
    <source>
        <dbReference type="ARBA" id="ARBA00022692"/>
    </source>
</evidence>
<comment type="subcellular location">
    <subcellularLocation>
        <location evidence="1">Cell membrane</location>
        <topology evidence="1">Multi-pass membrane protein</topology>
    </subcellularLocation>
</comment>